<dbReference type="GO" id="GO:0003714">
    <property type="term" value="F:transcription corepressor activity"/>
    <property type="evidence" value="ECO:0007669"/>
    <property type="project" value="TreeGrafter"/>
</dbReference>
<feature type="compositionally biased region" description="Polar residues" evidence="5">
    <location>
        <begin position="1"/>
        <end position="23"/>
    </location>
</feature>
<feature type="domain" description="DUF7952" evidence="7">
    <location>
        <begin position="186"/>
        <end position="316"/>
    </location>
</feature>
<evidence type="ECO:0000259" key="7">
    <source>
        <dbReference type="Pfam" id="PF25826"/>
    </source>
</evidence>
<evidence type="ECO:0000313" key="8">
    <source>
        <dbReference type="EMBL" id="GAV63143.1"/>
    </source>
</evidence>
<name>A0A1Q3B5T0_CEPFO</name>
<dbReference type="EMBL" id="BDDD01000298">
    <property type="protein sequence ID" value="GAV63143.1"/>
    <property type="molecule type" value="Genomic_DNA"/>
</dbReference>
<dbReference type="STRING" id="3775.A0A1Q3B5T0"/>
<evidence type="ECO:0008006" key="10">
    <source>
        <dbReference type="Google" id="ProtNLM"/>
    </source>
</evidence>
<dbReference type="GO" id="GO:0005634">
    <property type="term" value="C:nucleus"/>
    <property type="evidence" value="ECO:0007669"/>
    <property type="project" value="UniProtKB-SubCell"/>
</dbReference>
<keyword evidence="2" id="KW-0805">Transcription regulation</keyword>
<feature type="region of interest" description="Disordered" evidence="5">
    <location>
        <begin position="1"/>
        <end position="30"/>
    </location>
</feature>
<dbReference type="InParanoid" id="A0A1Q3B5T0"/>
<accession>A0A1Q3B5T0</accession>
<reference evidence="9" key="1">
    <citation type="submission" date="2016-04" db="EMBL/GenBank/DDBJ databases">
        <title>Cephalotus genome sequencing.</title>
        <authorList>
            <person name="Fukushima K."/>
            <person name="Hasebe M."/>
            <person name="Fang X."/>
        </authorList>
    </citation>
    <scope>NUCLEOTIDE SEQUENCE [LARGE SCALE GENOMIC DNA]</scope>
    <source>
        <strain evidence="9">cv. St1</strain>
    </source>
</reference>
<feature type="region of interest" description="Disordered" evidence="5">
    <location>
        <begin position="625"/>
        <end position="644"/>
    </location>
</feature>
<keyword evidence="3" id="KW-0804">Transcription</keyword>
<dbReference type="FunCoup" id="A0A1Q3B5T0">
    <property type="interactions" value="197"/>
</dbReference>
<dbReference type="Pfam" id="PF25826">
    <property type="entry name" value="DUF7952"/>
    <property type="match status" value="1"/>
</dbReference>
<evidence type="ECO:0000259" key="6">
    <source>
        <dbReference type="Pfam" id="PF24662"/>
    </source>
</evidence>
<evidence type="ECO:0000313" key="9">
    <source>
        <dbReference type="Proteomes" id="UP000187406"/>
    </source>
</evidence>
<evidence type="ECO:0000256" key="4">
    <source>
        <dbReference type="ARBA" id="ARBA00023242"/>
    </source>
</evidence>
<proteinExistence type="predicted"/>
<dbReference type="Pfam" id="PF24662">
    <property type="entry name" value="DUF7650"/>
    <property type="match status" value="1"/>
</dbReference>
<dbReference type="InterPro" id="IPR056067">
    <property type="entry name" value="DUF7650"/>
</dbReference>
<dbReference type="AlphaFoldDB" id="A0A1Q3B5T0"/>
<keyword evidence="9" id="KW-1185">Reference proteome</keyword>
<dbReference type="InterPro" id="IPR057712">
    <property type="entry name" value="DUF7952"/>
</dbReference>
<feature type="domain" description="DUF7650" evidence="6">
    <location>
        <begin position="354"/>
        <end position="441"/>
    </location>
</feature>
<protein>
    <recommendedName>
        <fullName evidence="10">SANT domain-containing protein</fullName>
    </recommendedName>
</protein>
<evidence type="ECO:0000256" key="2">
    <source>
        <dbReference type="ARBA" id="ARBA00023015"/>
    </source>
</evidence>
<comment type="caution">
    <text evidence="8">The sequence shown here is derived from an EMBL/GenBank/DDBJ whole genome shotgun (WGS) entry which is preliminary data.</text>
</comment>
<sequence length="995" mass="111858">MESVQLDNRNSNEETFLEQSSHPDSPDIDDVCGHPQVNPRLGDEYQVEIPPMITEFAQHQLLKNPAGSEVLLDIYHSFLTGLPVPIMWIHEEVTNIEDEQLLFLSNPDHALKANGTVKSRKSKKNHVDLKEGLNHSIGPLIVGLKLDSREASKPANLGHKLAEKINFQGPCKSRSYPLPGSLGDPWGDADVDAFLLGLYLFRKNFGQVKRFIEKKMMGDILSFYYGVFYRSDKYRRWSDCRKTRSRRCVYGRKIFTGWRLHKFLSRLRPHVPDELQNTLLEVSMSFEEGETPLEQFMSSLKNVVGIQFLVEAVGIGKGKEDLTGLVMEPVKTNQMFPLCPIMPTGKGCSSLTSSDIIEFLTGGIRLSKARCNDIFWEAVWPRLLARGWHSEQPWNQGYKCSKNNLVFLVPGIKKFSRRKLVKGDHYFDSVSDVLSKVASKPNLIELEADETKGSSYNEQDGWIPEVPSDQDAPSNHQPHHYLKPRVSTCIPNCMKFLIVDSSSAHGRKSSNVRELRNLPVDNKIASKMIHVSRKKEGFFPKLDEDGQDAANMLMDCEKNIDNADHSAGALVRDCPDCIRFTVVDTSLAYGGKSSKVRELRYVPIKYKVTSKRIHVSLDFERISHEDSADEHHQDVASTRLNDQPDAADMSLNVEQDASETLLNARKTVSNPCEHKAIIDSDGSNQRVDSNISNKLVENDHNLKTSTSDDNHSKRIIKLQFSRRAKSDHSNNLIKLQFSRRAKSDHSNNLVPLMKRQRLTACAISEAHGIAGKFSTGLESKQLVACCGFGSMEAGNKAISQGKVSSISFSSKCTPEEKRSEGIFGGDCFGMDVSRGRTDRHQPQSNFGLNLQLVSQEYANGEPSPMEVEDRNRVDLEAARSSVYVGAAEQQPSRNHRRQSTRNRPLTIKALEALESGFFNFQNKPKSKEVRSCEIPFSSPSRKARSKCKISSNHGSAGSEIMNTMDSKALNKDFLVREDAVSKPLERIKENWLTIY</sequence>
<dbReference type="Proteomes" id="UP000187406">
    <property type="component" value="Unassembled WGS sequence"/>
</dbReference>
<evidence type="ECO:0000256" key="3">
    <source>
        <dbReference type="ARBA" id="ARBA00023163"/>
    </source>
</evidence>
<dbReference type="PANTHER" id="PTHR13859">
    <property type="entry name" value="ATROPHIN-RELATED"/>
    <property type="match status" value="1"/>
</dbReference>
<dbReference type="OrthoDB" id="6147534at2759"/>
<feature type="compositionally biased region" description="Basic and acidic residues" evidence="5">
    <location>
        <begin position="625"/>
        <end position="634"/>
    </location>
</feature>
<evidence type="ECO:0000256" key="1">
    <source>
        <dbReference type="ARBA" id="ARBA00004123"/>
    </source>
</evidence>
<feature type="region of interest" description="Disordered" evidence="5">
    <location>
        <begin position="883"/>
        <end position="903"/>
    </location>
</feature>
<gene>
    <name evidence="8" type="ORF">CFOL_v3_06663</name>
</gene>
<keyword evidence="4" id="KW-0539">Nucleus</keyword>
<comment type="subcellular location">
    <subcellularLocation>
        <location evidence="1">Nucleus</location>
    </subcellularLocation>
</comment>
<evidence type="ECO:0000256" key="5">
    <source>
        <dbReference type="SAM" id="MobiDB-lite"/>
    </source>
</evidence>
<dbReference type="PANTHER" id="PTHR13859:SF31">
    <property type="entry name" value="ELM2 DOMAIN-CONTAINING PROTEIN"/>
    <property type="match status" value="1"/>
</dbReference>
<organism evidence="8 9">
    <name type="scientific">Cephalotus follicularis</name>
    <name type="common">Albany pitcher plant</name>
    <dbReference type="NCBI Taxonomy" id="3775"/>
    <lineage>
        <taxon>Eukaryota</taxon>
        <taxon>Viridiplantae</taxon>
        <taxon>Streptophyta</taxon>
        <taxon>Embryophyta</taxon>
        <taxon>Tracheophyta</taxon>
        <taxon>Spermatophyta</taxon>
        <taxon>Magnoliopsida</taxon>
        <taxon>eudicotyledons</taxon>
        <taxon>Gunneridae</taxon>
        <taxon>Pentapetalae</taxon>
        <taxon>rosids</taxon>
        <taxon>fabids</taxon>
        <taxon>Oxalidales</taxon>
        <taxon>Cephalotaceae</taxon>
        <taxon>Cephalotus</taxon>
    </lineage>
</organism>